<dbReference type="InterPro" id="IPR036259">
    <property type="entry name" value="MFS_trans_sf"/>
</dbReference>
<feature type="transmembrane region" description="Helical" evidence="7">
    <location>
        <begin position="163"/>
        <end position="183"/>
    </location>
</feature>
<organism evidence="8 9">
    <name type="scientific">Dentipellis fragilis</name>
    <dbReference type="NCBI Taxonomy" id="205917"/>
    <lineage>
        <taxon>Eukaryota</taxon>
        <taxon>Fungi</taxon>
        <taxon>Dikarya</taxon>
        <taxon>Basidiomycota</taxon>
        <taxon>Agaricomycotina</taxon>
        <taxon>Agaricomycetes</taxon>
        <taxon>Russulales</taxon>
        <taxon>Hericiaceae</taxon>
        <taxon>Dentipellis</taxon>
    </lineage>
</organism>
<feature type="transmembrane region" description="Helical" evidence="7">
    <location>
        <begin position="221"/>
        <end position="243"/>
    </location>
</feature>
<reference evidence="8 9" key="1">
    <citation type="submission" date="2019-02" db="EMBL/GenBank/DDBJ databases">
        <title>Genome sequencing of the rare red list fungi Dentipellis fragilis.</title>
        <authorList>
            <person name="Buettner E."/>
            <person name="Kellner H."/>
        </authorList>
    </citation>
    <scope>NUCLEOTIDE SEQUENCE [LARGE SCALE GENOMIC DNA]</scope>
    <source>
        <strain evidence="8 9">DSM 105465</strain>
    </source>
</reference>
<feature type="transmembrane region" description="Helical" evidence="7">
    <location>
        <begin position="263"/>
        <end position="286"/>
    </location>
</feature>
<comment type="caution">
    <text evidence="8">The sequence shown here is derived from an EMBL/GenBank/DDBJ whole genome shotgun (WGS) entry which is preliminary data.</text>
</comment>
<dbReference type="PRINTS" id="PR01035">
    <property type="entry name" value="TCRTETA"/>
</dbReference>
<evidence type="ECO:0000313" key="8">
    <source>
        <dbReference type="EMBL" id="TFY65377.1"/>
    </source>
</evidence>
<feature type="region of interest" description="Disordered" evidence="6">
    <location>
        <begin position="418"/>
        <end position="445"/>
    </location>
</feature>
<dbReference type="Pfam" id="PF07690">
    <property type="entry name" value="MFS_1"/>
    <property type="match status" value="1"/>
</dbReference>
<protein>
    <recommendedName>
        <fullName evidence="10">Major facilitator superfamily (MFS) profile domain-containing protein</fullName>
    </recommendedName>
</protein>
<dbReference type="SUPFAM" id="SSF103473">
    <property type="entry name" value="MFS general substrate transporter"/>
    <property type="match status" value="2"/>
</dbReference>
<accession>A0A4Y9YUH3</accession>
<feature type="compositionally biased region" description="Acidic residues" evidence="6">
    <location>
        <begin position="509"/>
        <end position="518"/>
    </location>
</feature>
<feature type="compositionally biased region" description="Pro residues" evidence="6">
    <location>
        <begin position="65"/>
        <end position="74"/>
    </location>
</feature>
<feature type="compositionally biased region" description="Polar residues" evidence="6">
    <location>
        <begin position="547"/>
        <end position="568"/>
    </location>
</feature>
<feature type="compositionally biased region" description="Low complexity" evidence="6">
    <location>
        <begin position="309"/>
        <end position="320"/>
    </location>
</feature>
<dbReference type="Proteomes" id="UP000298327">
    <property type="component" value="Unassembled WGS sequence"/>
</dbReference>
<proteinExistence type="predicted"/>
<evidence type="ECO:0000256" key="1">
    <source>
        <dbReference type="ARBA" id="ARBA00004141"/>
    </source>
</evidence>
<keyword evidence="3 7" id="KW-0812">Transmembrane</keyword>
<dbReference type="OrthoDB" id="10262656at2759"/>
<dbReference type="GO" id="GO:0022857">
    <property type="term" value="F:transmembrane transporter activity"/>
    <property type="evidence" value="ECO:0007669"/>
    <property type="project" value="InterPro"/>
</dbReference>
<comment type="subcellular location">
    <subcellularLocation>
        <location evidence="1">Membrane</location>
        <topology evidence="1">Multi-pass membrane protein</topology>
    </subcellularLocation>
</comment>
<dbReference type="PANTHER" id="PTHR23504">
    <property type="entry name" value="MAJOR FACILITATOR SUPERFAMILY DOMAIN-CONTAINING PROTEIN 10"/>
    <property type="match status" value="1"/>
</dbReference>
<feature type="region of interest" description="Disordered" evidence="6">
    <location>
        <begin position="506"/>
        <end position="590"/>
    </location>
</feature>
<gene>
    <name evidence="8" type="ORF">EVG20_g5614</name>
</gene>
<dbReference type="EMBL" id="SEOQ01000338">
    <property type="protein sequence ID" value="TFY65377.1"/>
    <property type="molecule type" value="Genomic_DNA"/>
</dbReference>
<evidence type="ECO:0000313" key="9">
    <source>
        <dbReference type="Proteomes" id="UP000298327"/>
    </source>
</evidence>
<dbReference type="AlphaFoldDB" id="A0A4Y9YUH3"/>
<keyword evidence="2" id="KW-0813">Transport</keyword>
<dbReference type="InterPro" id="IPR001958">
    <property type="entry name" value="Tet-R_TetA/multi-R_MdtG-like"/>
</dbReference>
<name>A0A4Y9YUH3_9AGAM</name>
<evidence type="ECO:0000256" key="7">
    <source>
        <dbReference type="SAM" id="Phobius"/>
    </source>
</evidence>
<evidence type="ECO:0000256" key="4">
    <source>
        <dbReference type="ARBA" id="ARBA00022989"/>
    </source>
</evidence>
<sequence length="856" mass="91432">MSAPDPNHVAARRVFGVDDSAVTDDDAAAARPRPGRLSFARFTNRPSWMSNWRSTNDEENAQPGTPGPERPPIPSALQQASEAYSTPLPKLSMIVLSIVLLGEFLTANVSMPFLLFMVEGFGEFSEEADVGFWTGILVSTFFLTQFLTSMLWATIANRHGQRLVLLISLLGSSLTCALFGTATTLRQAMVIRLMQGIFAGAIGVARGSVAFVTDPSNEGRAYAILGFCWGLGGVAGAIVGGAFESPAKKWPSIFASVPLFNNYPYLLPCIIAASVTLIGAILTPFLGPDGGPRQGAIRLPPEKPSTQHPTIPEESPETSPVAPSSALDSPFASPSTSPAKPLAFARRVSRRLSGYFARRVHDAHAYDNTDASPSVPLATSVPVAVPARRTSRANGSAYGYSARGPSQSLQFRRRLASGASYRRGSMSSTMRRRGSNADGGPRSIGTDGGADLNFAQRLLMANENAVTNIADLWVAAAMNVDGDVEDVFESDTELEDEEAQDGVGVFATDGEDEDDNDVLDTPTKRGKNYLRPPSALGPHRMSFAQHRPSQSGGHRPSVSSLRRPSTSGYAPHLRRTSGIGQGLPSGQAFDSMRRSSAVPSIFAHPGVRAPPAFLDAQKLLVTGEDADLDALSDTEGAVGVDGELEKPPSLLSQLPMMIIIQYGLLALHSTTHDMVFLSYLVSKYESGGLNLNAGHFSQLTALMCLAQIAYQFYLYPNIGPPRGRFSHLAMFRLGSLLFIPAYLTVVLYRAFASAEDDGNFILMSALAVSTAVRYCGSTFAYTSVSILLNYMSPPPVVSLANGLAQSIVSLARCFGPILGGYLWSVSVEHDPSGYYIGFFMCGGACAAAILHSLFIR</sequence>
<feature type="transmembrane region" description="Helical" evidence="7">
    <location>
        <begin position="693"/>
        <end position="713"/>
    </location>
</feature>
<dbReference type="InterPro" id="IPR011701">
    <property type="entry name" value="MFS"/>
</dbReference>
<evidence type="ECO:0000256" key="6">
    <source>
        <dbReference type="SAM" id="MobiDB-lite"/>
    </source>
</evidence>
<feature type="region of interest" description="Disordered" evidence="6">
    <location>
        <begin position="47"/>
        <end position="79"/>
    </location>
</feature>
<feature type="transmembrane region" description="Helical" evidence="7">
    <location>
        <begin position="659"/>
        <end position="681"/>
    </location>
</feature>
<dbReference type="Gene3D" id="1.20.1250.20">
    <property type="entry name" value="MFS general substrate transporter like domains"/>
    <property type="match status" value="2"/>
</dbReference>
<keyword evidence="4 7" id="KW-1133">Transmembrane helix</keyword>
<feature type="compositionally biased region" description="Low complexity" evidence="6">
    <location>
        <begin position="420"/>
        <end position="429"/>
    </location>
</feature>
<dbReference type="PANTHER" id="PTHR23504:SF17">
    <property type="entry name" value="MAJOR FACILITATOR SUPERFAMILY (MFS) PROFILE DOMAIN-CONTAINING PROTEIN"/>
    <property type="match status" value="1"/>
</dbReference>
<evidence type="ECO:0000256" key="5">
    <source>
        <dbReference type="ARBA" id="ARBA00023136"/>
    </source>
</evidence>
<feature type="transmembrane region" description="Helical" evidence="7">
    <location>
        <begin position="130"/>
        <end position="151"/>
    </location>
</feature>
<evidence type="ECO:0008006" key="10">
    <source>
        <dbReference type="Google" id="ProtNLM"/>
    </source>
</evidence>
<keyword evidence="5 7" id="KW-0472">Membrane</keyword>
<feature type="transmembrane region" description="Helical" evidence="7">
    <location>
        <begin position="835"/>
        <end position="855"/>
    </location>
</feature>
<evidence type="ECO:0000256" key="2">
    <source>
        <dbReference type="ARBA" id="ARBA00022448"/>
    </source>
</evidence>
<evidence type="ECO:0000256" key="3">
    <source>
        <dbReference type="ARBA" id="ARBA00022692"/>
    </source>
</evidence>
<feature type="transmembrane region" description="Helical" evidence="7">
    <location>
        <begin position="733"/>
        <end position="751"/>
    </location>
</feature>
<feature type="transmembrane region" description="Helical" evidence="7">
    <location>
        <begin position="94"/>
        <end position="118"/>
    </location>
</feature>
<keyword evidence="9" id="KW-1185">Reference proteome</keyword>
<feature type="region of interest" description="Disordered" evidence="6">
    <location>
        <begin position="292"/>
        <end position="339"/>
    </location>
</feature>
<dbReference type="GO" id="GO:0016020">
    <property type="term" value="C:membrane"/>
    <property type="evidence" value="ECO:0007669"/>
    <property type="project" value="UniProtKB-SubCell"/>
</dbReference>